<organism evidence="2 3">
    <name type="scientific">Phakopsora pachyrhizi</name>
    <name type="common">Asian soybean rust disease fungus</name>
    <dbReference type="NCBI Taxonomy" id="170000"/>
    <lineage>
        <taxon>Eukaryota</taxon>
        <taxon>Fungi</taxon>
        <taxon>Dikarya</taxon>
        <taxon>Basidiomycota</taxon>
        <taxon>Pucciniomycotina</taxon>
        <taxon>Pucciniomycetes</taxon>
        <taxon>Pucciniales</taxon>
        <taxon>Phakopsoraceae</taxon>
        <taxon>Phakopsora</taxon>
    </lineage>
</organism>
<comment type="caution">
    <text evidence="2">The sequence shown here is derived from an EMBL/GenBank/DDBJ whole genome shotgun (WGS) entry which is preliminary data.</text>
</comment>
<dbReference type="EMBL" id="CALTRL010006180">
    <property type="protein sequence ID" value="CAH7690009.1"/>
    <property type="molecule type" value="Genomic_DNA"/>
</dbReference>
<reference evidence="2" key="1">
    <citation type="submission" date="2022-06" db="EMBL/GenBank/DDBJ databases">
        <authorList>
            <consortium name="SYNGENTA / RWTH Aachen University"/>
        </authorList>
    </citation>
    <scope>NUCLEOTIDE SEQUENCE</scope>
</reference>
<evidence type="ECO:0000313" key="2">
    <source>
        <dbReference type="EMBL" id="CAH7690009.1"/>
    </source>
</evidence>
<gene>
    <name evidence="2" type="ORF">PPACK8108_LOCUS25224</name>
</gene>
<name>A0AAV0BWQ4_PHAPC</name>
<keyword evidence="1" id="KW-0472">Membrane</keyword>
<evidence type="ECO:0000313" key="3">
    <source>
        <dbReference type="Proteomes" id="UP001153365"/>
    </source>
</evidence>
<feature type="transmembrane region" description="Helical" evidence="1">
    <location>
        <begin position="20"/>
        <end position="42"/>
    </location>
</feature>
<sequence>SFNLTIRTNQSVQTSAVTVLLLLPLPLPLLQLQLQLLLLLLVPVTMMMGSNYPQITDNHQDHQMTLPQAMAPILISQRSLADSSQPSRLSSAPVPEKVLNVVQYRELDKIQPRQQQDLPKRLPRLFTSMPDQFPIMVCKPTLLAGTTHEMVSLNQFNFPLSELDLINRLSSNPIYQDGMVLSITGGDGSNNFKCFDHQSNSFSSKQSYSTPSPCINKFPGERSSINTFRKIQPSICNPIINNEFLTTADQSPLSDNKNQTFFAETQGTNEEMLLFNQQVLNHQRSNKMKINLHQSSQMKKFLIEGRISEKELDDLCNMFDKKATCQEVGDFIYFIKKN</sequence>
<keyword evidence="3" id="KW-1185">Reference proteome</keyword>
<protein>
    <submittedName>
        <fullName evidence="2">Uncharacterized protein</fullName>
    </submittedName>
</protein>
<feature type="non-terminal residue" evidence="2">
    <location>
        <position position="1"/>
    </location>
</feature>
<keyword evidence="1" id="KW-0812">Transmembrane</keyword>
<dbReference type="Proteomes" id="UP001153365">
    <property type="component" value="Unassembled WGS sequence"/>
</dbReference>
<keyword evidence="1" id="KW-1133">Transmembrane helix</keyword>
<proteinExistence type="predicted"/>
<dbReference type="AlphaFoldDB" id="A0AAV0BWQ4"/>
<accession>A0AAV0BWQ4</accession>
<evidence type="ECO:0000256" key="1">
    <source>
        <dbReference type="SAM" id="Phobius"/>
    </source>
</evidence>